<dbReference type="GO" id="GO:0003700">
    <property type="term" value="F:DNA-binding transcription factor activity"/>
    <property type="evidence" value="ECO:0007669"/>
    <property type="project" value="InterPro"/>
</dbReference>
<dbReference type="GO" id="GO:0000976">
    <property type="term" value="F:transcription cis-regulatory region binding"/>
    <property type="evidence" value="ECO:0007669"/>
    <property type="project" value="TreeGrafter"/>
</dbReference>
<comment type="caution">
    <text evidence="5">The sequence shown here is derived from an EMBL/GenBank/DDBJ whole genome shotgun (WGS) entry which is preliminary data.</text>
</comment>
<name>A0A851GKT7_9BACT</name>
<keyword evidence="2" id="KW-0238">DNA-binding</keyword>
<dbReference type="Gene3D" id="1.10.10.60">
    <property type="entry name" value="Homeodomain-like"/>
    <property type="match status" value="1"/>
</dbReference>
<dbReference type="AlphaFoldDB" id="A0A851GKT7"/>
<protein>
    <submittedName>
        <fullName evidence="5">Helix-turn-helix transcriptional regulator</fullName>
    </submittedName>
</protein>
<reference evidence="5 6" key="1">
    <citation type="submission" date="2020-07" db="EMBL/GenBank/DDBJ databases">
        <title>Roseicoccus Jingziensis gen. nov., sp. nov., isolated from coastal seawater.</title>
        <authorList>
            <person name="Feng X."/>
        </authorList>
    </citation>
    <scope>NUCLEOTIDE SEQUENCE [LARGE SCALE GENOMIC DNA]</scope>
    <source>
        <strain evidence="5 6">N1E253</strain>
    </source>
</reference>
<dbReference type="Pfam" id="PF12833">
    <property type="entry name" value="HTH_18"/>
    <property type="match status" value="1"/>
</dbReference>
<sequence>MSNVLQAEHIDRQVLHMIRTLLRSAPVNWDDCYQWAGIGLRDKGPSEFIPQVKILDIFLRVADLLDDPFFVMRYFDAEAFYFYPNLYGSVMALSENMREFEQHYEKYNQLYKMGGFTLTQGEQRGFFEVGVQVHSQHQGKVHFADFVLLFYNASLIRLSGKPLQVIKHDTMRKQVDKDLYWHHYGTKKLTLGMPSSVLYNDLEIYQRPFRQRDPQVLELIRKSADQQIQQRPSTEDLEQTVKGILVNRIGSKEISAESVASALSMSRATLFRKLKKKGLTFQKIYDDLRRDHALRLLLETRLETWKVAEVLGFSSDNNFRRFFKSYENITPYQYRKKHQPSS</sequence>
<organism evidence="5 6">
    <name type="scientific">Oceaniferula marina</name>
    <dbReference type="NCBI Taxonomy" id="2748318"/>
    <lineage>
        <taxon>Bacteria</taxon>
        <taxon>Pseudomonadati</taxon>
        <taxon>Verrucomicrobiota</taxon>
        <taxon>Verrucomicrobiia</taxon>
        <taxon>Verrucomicrobiales</taxon>
        <taxon>Verrucomicrobiaceae</taxon>
        <taxon>Oceaniferula</taxon>
    </lineage>
</organism>
<dbReference type="PANTHER" id="PTHR47894:SF1">
    <property type="entry name" value="HTH-TYPE TRANSCRIPTIONAL REGULATOR VQSM"/>
    <property type="match status" value="1"/>
</dbReference>
<dbReference type="InterPro" id="IPR009057">
    <property type="entry name" value="Homeodomain-like_sf"/>
</dbReference>
<evidence type="ECO:0000256" key="3">
    <source>
        <dbReference type="ARBA" id="ARBA00023163"/>
    </source>
</evidence>
<evidence type="ECO:0000256" key="1">
    <source>
        <dbReference type="ARBA" id="ARBA00023015"/>
    </source>
</evidence>
<feature type="domain" description="HTH araC/xylS-type" evidence="4">
    <location>
        <begin position="239"/>
        <end position="337"/>
    </location>
</feature>
<dbReference type="PANTHER" id="PTHR47894">
    <property type="entry name" value="HTH-TYPE TRANSCRIPTIONAL REGULATOR GADX"/>
    <property type="match status" value="1"/>
</dbReference>
<accession>A0A851GKT7</accession>
<evidence type="ECO:0000313" key="5">
    <source>
        <dbReference type="EMBL" id="NWK56451.1"/>
    </source>
</evidence>
<dbReference type="PROSITE" id="PS01124">
    <property type="entry name" value="HTH_ARAC_FAMILY_2"/>
    <property type="match status" value="1"/>
</dbReference>
<dbReference type="SMART" id="SM00342">
    <property type="entry name" value="HTH_ARAC"/>
    <property type="match status" value="1"/>
</dbReference>
<evidence type="ECO:0000313" key="6">
    <source>
        <dbReference type="Proteomes" id="UP000557872"/>
    </source>
</evidence>
<dbReference type="EMBL" id="JACBAZ010000004">
    <property type="protein sequence ID" value="NWK56451.1"/>
    <property type="molecule type" value="Genomic_DNA"/>
</dbReference>
<dbReference type="SUPFAM" id="SSF46689">
    <property type="entry name" value="Homeodomain-like"/>
    <property type="match status" value="1"/>
</dbReference>
<dbReference type="Proteomes" id="UP000557872">
    <property type="component" value="Unassembled WGS sequence"/>
</dbReference>
<keyword evidence="3" id="KW-0804">Transcription</keyword>
<dbReference type="GO" id="GO:0005829">
    <property type="term" value="C:cytosol"/>
    <property type="evidence" value="ECO:0007669"/>
    <property type="project" value="TreeGrafter"/>
</dbReference>
<keyword evidence="1" id="KW-0805">Transcription regulation</keyword>
<evidence type="ECO:0000259" key="4">
    <source>
        <dbReference type="PROSITE" id="PS01124"/>
    </source>
</evidence>
<keyword evidence="6" id="KW-1185">Reference proteome</keyword>
<evidence type="ECO:0000256" key="2">
    <source>
        <dbReference type="ARBA" id="ARBA00023125"/>
    </source>
</evidence>
<dbReference type="RefSeq" id="WP_178933225.1">
    <property type="nucleotide sequence ID" value="NZ_JACBAZ010000004.1"/>
</dbReference>
<proteinExistence type="predicted"/>
<gene>
    <name evidence="5" type="ORF">HW115_12585</name>
</gene>
<dbReference type="InterPro" id="IPR018060">
    <property type="entry name" value="HTH_AraC"/>
</dbReference>